<sequence length="64" mass="6887">MKLTEEDRKFLSCLKSDGGPTGSWSIPTATRAQDRARTRAKNTDGLFSTARHGRGASPTPVAKP</sequence>
<accession>A0ABX1DK47</accession>
<name>A0ABX1DK47_9HYPH</name>
<organism evidence="2 3">
    <name type="scientific">Brucella haematophila</name>
    <dbReference type="NCBI Taxonomy" id="419474"/>
    <lineage>
        <taxon>Bacteria</taxon>
        <taxon>Pseudomonadati</taxon>
        <taxon>Pseudomonadota</taxon>
        <taxon>Alphaproteobacteria</taxon>
        <taxon>Hyphomicrobiales</taxon>
        <taxon>Brucellaceae</taxon>
        <taxon>Brucella/Ochrobactrum group</taxon>
        <taxon>Brucella</taxon>
    </lineage>
</organism>
<evidence type="ECO:0000313" key="2">
    <source>
        <dbReference type="EMBL" id="NKC03330.1"/>
    </source>
</evidence>
<protein>
    <submittedName>
        <fullName evidence="2">Uncharacterized protein</fullName>
    </submittedName>
</protein>
<evidence type="ECO:0000256" key="1">
    <source>
        <dbReference type="SAM" id="MobiDB-lite"/>
    </source>
</evidence>
<dbReference type="Proteomes" id="UP000704467">
    <property type="component" value="Unassembled WGS sequence"/>
</dbReference>
<proteinExistence type="predicted"/>
<feature type="region of interest" description="Disordered" evidence="1">
    <location>
        <begin position="14"/>
        <end position="64"/>
    </location>
</feature>
<gene>
    <name evidence="2" type="ORF">HED55_08220</name>
</gene>
<evidence type="ECO:0000313" key="3">
    <source>
        <dbReference type="Proteomes" id="UP000704467"/>
    </source>
</evidence>
<dbReference type="EMBL" id="JAAVLN010000001">
    <property type="protein sequence ID" value="NKC03330.1"/>
    <property type="molecule type" value="Genomic_DNA"/>
</dbReference>
<reference evidence="2 3" key="1">
    <citation type="submission" date="2020-03" db="EMBL/GenBank/DDBJ databases">
        <title>Whole genome sequencing of clinical and environmental type strains of Ochrobactrum.</title>
        <authorList>
            <person name="Dharne M."/>
        </authorList>
    </citation>
    <scope>NUCLEOTIDE SEQUENCE [LARGE SCALE GENOMIC DNA]</scope>
    <source>
        <strain evidence="2 3">CIP 109452</strain>
    </source>
</reference>
<keyword evidence="3" id="KW-1185">Reference proteome</keyword>
<comment type="caution">
    <text evidence="2">The sequence shown here is derived from an EMBL/GenBank/DDBJ whole genome shotgun (WGS) entry which is preliminary data.</text>
</comment>